<dbReference type="Proteomes" id="UP000799324">
    <property type="component" value="Unassembled WGS sequence"/>
</dbReference>
<evidence type="ECO:0000313" key="2">
    <source>
        <dbReference type="EMBL" id="KAF2648951.1"/>
    </source>
</evidence>
<sequence length="104" mass="11577">MLAEIASVANSCYRAAYAKRKEVDDSSTPLEPLDPVGKGPDKAGRYLEKAVVTHTYLSRSGQSADGSLKKSSSMRTPSAPRYRHYRKAALCDQYLRHQNMPCNR</sequence>
<keyword evidence="3" id="KW-1185">Reference proteome</keyword>
<dbReference type="EMBL" id="MU004513">
    <property type="protein sequence ID" value="KAF2648951.1"/>
    <property type="molecule type" value="Genomic_DNA"/>
</dbReference>
<feature type="compositionally biased region" description="Polar residues" evidence="1">
    <location>
        <begin position="58"/>
        <end position="76"/>
    </location>
</feature>
<dbReference type="AlphaFoldDB" id="A0A6A6SPR2"/>
<evidence type="ECO:0000313" key="3">
    <source>
        <dbReference type="Proteomes" id="UP000799324"/>
    </source>
</evidence>
<proteinExistence type="predicted"/>
<protein>
    <submittedName>
        <fullName evidence="2">Uncharacterized protein</fullName>
    </submittedName>
</protein>
<organism evidence="2 3">
    <name type="scientific">Lophiostoma macrostomum CBS 122681</name>
    <dbReference type="NCBI Taxonomy" id="1314788"/>
    <lineage>
        <taxon>Eukaryota</taxon>
        <taxon>Fungi</taxon>
        <taxon>Dikarya</taxon>
        <taxon>Ascomycota</taxon>
        <taxon>Pezizomycotina</taxon>
        <taxon>Dothideomycetes</taxon>
        <taxon>Pleosporomycetidae</taxon>
        <taxon>Pleosporales</taxon>
        <taxon>Lophiostomataceae</taxon>
        <taxon>Lophiostoma</taxon>
    </lineage>
</organism>
<reference evidence="2" key="1">
    <citation type="journal article" date="2020" name="Stud. Mycol.">
        <title>101 Dothideomycetes genomes: a test case for predicting lifestyles and emergence of pathogens.</title>
        <authorList>
            <person name="Haridas S."/>
            <person name="Albert R."/>
            <person name="Binder M."/>
            <person name="Bloem J."/>
            <person name="Labutti K."/>
            <person name="Salamov A."/>
            <person name="Andreopoulos B."/>
            <person name="Baker S."/>
            <person name="Barry K."/>
            <person name="Bills G."/>
            <person name="Bluhm B."/>
            <person name="Cannon C."/>
            <person name="Castanera R."/>
            <person name="Culley D."/>
            <person name="Daum C."/>
            <person name="Ezra D."/>
            <person name="Gonzalez J."/>
            <person name="Henrissat B."/>
            <person name="Kuo A."/>
            <person name="Liang C."/>
            <person name="Lipzen A."/>
            <person name="Lutzoni F."/>
            <person name="Magnuson J."/>
            <person name="Mondo S."/>
            <person name="Nolan M."/>
            <person name="Ohm R."/>
            <person name="Pangilinan J."/>
            <person name="Park H.-J."/>
            <person name="Ramirez L."/>
            <person name="Alfaro M."/>
            <person name="Sun H."/>
            <person name="Tritt A."/>
            <person name="Yoshinaga Y."/>
            <person name="Zwiers L.-H."/>
            <person name="Turgeon B."/>
            <person name="Goodwin S."/>
            <person name="Spatafora J."/>
            <person name="Crous P."/>
            <person name="Grigoriev I."/>
        </authorList>
    </citation>
    <scope>NUCLEOTIDE SEQUENCE</scope>
    <source>
        <strain evidence="2">CBS 122681</strain>
    </source>
</reference>
<name>A0A6A6SPR2_9PLEO</name>
<evidence type="ECO:0000256" key="1">
    <source>
        <dbReference type="SAM" id="MobiDB-lite"/>
    </source>
</evidence>
<gene>
    <name evidence="2" type="ORF">K491DRAFT_221063</name>
</gene>
<feature type="region of interest" description="Disordered" evidence="1">
    <location>
        <begin position="20"/>
        <end position="42"/>
    </location>
</feature>
<accession>A0A6A6SPR2</accession>
<feature type="region of interest" description="Disordered" evidence="1">
    <location>
        <begin position="58"/>
        <end position="80"/>
    </location>
</feature>